<evidence type="ECO:0000256" key="6">
    <source>
        <dbReference type="ARBA" id="ARBA00022692"/>
    </source>
</evidence>
<evidence type="ECO:0000256" key="5">
    <source>
        <dbReference type="ARBA" id="ARBA00022679"/>
    </source>
</evidence>
<keyword evidence="15" id="KW-1185">Reference proteome</keyword>
<dbReference type="PRINTS" id="PR00344">
    <property type="entry name" value="BCTRLSENSOR"/>
</dbReference>
<gene>
    <name evidence="14" type="ORF">WH87_11120</name>
</gene>
<dbReference type="PANTHER" id="PTHR45436:SF15">
    <property type="entry name" value="SENSOR HISTIDINE KINASE CUSS"/>
    <property type="match status" value="1"/>
</dbReference>
<dbReference type="GO" id="GO:0000155">
    <property type="term" value="F:phosphorelay sensor kinase activity"/>
    <property type="evidence" value="ECO:0007669"/>
    <property type="project" value="InterPro"/>
</dbReference>
<dbReference type="InterPro" id="IPR036097">
    <property type="entry name" value="HisK_dim/P_sf"/>
</dbReference>
<dbReference type="SMART" id="SM00387">
    <property type="entry name" value="HATPase_c"/>
    <property type="match status" value="1"/>
</dbReference>
<evidence type="ECO:0000313" key="14">
    <source>
        <dbReference type="EMBL" id="KKC38144.1"/>
    </source>
</evidence>
<sequence>MKKLCVKGQRANSLRRAMTRSMVLTQILVLMLFAMVASLPIISIVSSEQGVDASIVDVISAAIKRNDAGDLELVDIGRLYGISRQYPEFWFYAADVDGKSVHMGPLPAEIDNIPLNLTRITSANIADIGTPAAPAAIIRQHESDAGRLWILTAGGPKVGMRMLFSLIYNPVLLGLMALLTVSSILVVPLIVRRQLRGVQSLADEADLIDVNQRGVRLSPTAVPSELHSLVRAINSALERLDEGMERRQHFLADAAHELRTPIAILHTRIELLPDDEDRSRLMLDIARLANLANQLLDLQRIDTDQTTFRPVDLVEMAAQVTSDMAPLAIGAGDEVSFDAERDVVMVSGDHASLSRALTNLIQNAIAHGGAKSIIKVAVGSDGSLRVSDTGPGVAEQYRKAIFEPFHRVVPLDHGAGLGLKLVKDIVDRHNGQVTVGDAPGGGAMFEIRLPLAEKTSAAASARRKETAPV</sequence>
<evidence type="ECO:0000259" key="12">
    <source>
        <dbReference type="PROSITE" id="PS50109"/>
    </source>
</evidence>
<evidence type="ECO:0000256" key="4">
    <source>
        <dbReference type="ARBA" id="ARBA00022553"/>
    </source>
</evidence>
<dbReference type="Proteomes" id="UP000033411">
    <property type="component" value="Unassembled WGS sequence"/>
</dbReference>
<comment type="caution">
    <text evidence="14">The sequence shown here is derived from an EMBL/GenBank/DDBJ whole genome shotgun (WGS) entry which is preliminary data.</text>
</comment>
<evidence type="ECO:0000256" key="1">
    <source>
        <dbReference type="ARBA" id="ARBA00000085"/>
    </source>
</evidence>
<evidence type="ECO:0000256" key="10">
    <source>
        <dbReference type="ARBA" id="ARBA00023136"/>
    </source>
</evidence>
<dbReference type="InterPro" id="IPR036890">
    <property type="entry name" value="HATPase_C_sf"/>
</dbReference>
<feature type="transmembrane region" description="Helical" evidence="11">
    <location>
        <begin position="167"/>
        <end position="191"/>
    </location>
</feature>
<protein>
    <recommendedName>
        <fullName evidence="3">histidine kinase</fullName>
        <ecNumber evidence="3">2.7.13.3</ecNumber>
    </recommendedName>
</protein>
<accession>A0A0F5QDR3</accession>
<comment type="subcellular location">
    <subcellularLocation>
        <location evidence="2">Membrane</location>
        <topology evidence="2">Multi-pass membrane protein</topology>
    </subcellularLocation>
</comment>
<dbReference type="InterPro" id="IPR003661">
    <property type="entry name" value="HisK_dim/P_dom"/>
</dbReference>
<feature type="domain" description="HAMP" evidence="13">
    <location>
        <begin position="192"/>
        <end position="245"/>
    </location>
</feature>
<dbReference type="PANTHER" id="PTHR45436">
    <property type="entry name" value="SENSOR HISTIDINE KINASE YKOH"/>
    <property type="match status" value="1"/>
</dbReference>
<keyword evidence="5" id="KW-0808">Transferase</keyword>
<dbReference type="SMART" id="SM00388">
    <property type="entry name" value="HisKA"/>
    <property type="match status" value="1"/>
</dbReference>
<dbReference type="EMBL" id="LANJ01000016">
    <property type="protein sequence ID" value="KKC38144.1"/>
    <property type="molecule type" value="Genomic_DNA"/>
</dbReference>
<evidence type="ECO:0000259" key="13">
    <source>
        <dbReference type="PROSITE" id="PS50885"/>
    </source>
</evidence>
<reference evidence="14 15" key="1">
    <citation type="submission" date="2015-03" db="EMBL/GenBank/DDBJ databases">
        <authorList>
            <person name="Lepp D."/>
            <person name="Hassan Y.I."/>
            <person name="Li X.-Z."/>
            <person name="Zhou T."/>
        </authorList>
    </citation>
    <scope>NUCLEOTIDE SEQUENCE [LARGE SCALE GENOMIC DNA]</scope>
    <source>
        <strain evidence="14 15">E84</strain>
    </source>
</reference>
<dbReference type="PATRIC" id="fig|1293439.3.peg.1814"/>
<dbReference type="InterPro" id="IPR003660">
    <property type="entry name" value="HAMP_dom"/>
</dbReference>
<keyword evidence="7" id="KW-0418">Kinase</keyword>
<feature type="transmembrane region" description="Helical" evidence="11">
    <location>
        <begin position="21"/>
        <end position="42"/>
    </location>
</feature>
<dbReference type="STRING" id="1293439.WH87_11120"/>
<evidence type="ECO:0000256" key="3">
    <source>
        <dbReference type="ARBA" id="ARBA00012438"/>
    </source>
</evidence>
<keyword evidence="4" id="KW-0597">Phosphoprotein</keyword>
<organism evidence="14 15">
    <name type="scientific">Devosia epidermidihirudinis</name>
    <dbReference type="NCBI Taxonomy" id="1293439"/>
    <lineage>
        <taxon>Bacteria</taxon>
        <taxon>Pseudomonadati</taxon>
        <taxon>Pseudomonadota</taxon>
        <taxon>Alphaproteobacteria</taxon>
        <taxon>Hyphomicrobiales</taxon>
        <taxon>Devosiaceae</taxon>
        <taxon>Devosia</taxon>
    </lineage>
</organism>
<keyword evidence="10 11" id="KW-0472">Membrane</keyword>
<dbReference type="Gene3D" id="3.30.565.10">
    <property type="entry name" value="Histidine kinase-like ATPase, C-terminal domain"/>
    <property type="match status" value="1"/>
</dbReference>
<dbReference type="EC" id="2.7.13.3" evidence="3"/>
<evidence type="ECO:0000256" key="8">
    <source>
        <dbReference type="ARBA" id="ARBA00022989"/>
    </source>
</evidence>
<evidence type="ECO:0000256" key="9">
    <source>
        <dbReference type="ARBA" id="ARBA00023012"/>
    </source>
</evidence>
<dbReference type="GO" id="GO:0005886">
    <property type="term" value="C:plasma membrane"/>
    <property type="evidence" value="ECO:0007669"/>
    <property type="project" value="TreeGrafter"/>
</dbReference>
<keyword evidence="8 11" id="KW-1133">Transmembrane helix</keyword>
<comment type="catalytic activity">
    <reaction evidence="1">
        <text>ATP + protein L-histidine = ADP + protein N-phospho-L-histidine.</text>
        <dbReference type="EC" id="2.7.13.3"/>
    </reaction>
</comment>
<feature type="domain" description="Histidine kinase" evidence="12">
    <location>
        <begin position="253"/>
        <end position="453"/>
    </location>
</feature>
<dbReference type="PROSITE" id="PS50885">
    <property type="entry name" value="HAMP"/>
    <property type="match status" value="1"/>
</dbReference>
<dbReference type="RefSeq" id="WP_046139099.1">
    <property type="nucleotide sequence ID" value="NZ_LANJ01000016.1"/>
</dbReference>
<dbReference type="Gene3D" id="1.10.287.130">
    <property type="match status" value="1"/>
</dbReference>
<dbReference type="Pfam" id="PF00512">
    <property type="entry name" value="HisKA"/>
    <property type="match status" value="1"/>
</dbReference>
<dbReference type="CDD" id="cd00082">
    <property type="entry name" value="HisKA"/>
    <property type="match status" value="1"/>
</dbReference>
<keyword evidence="9" id="KW-0902">Two-component regulatory system</keyword>
<keyword evidence="6 11" id="KW-0812">Transmembrane</keyword>
<dbReference type="InterPro" id="IPR003594">
    <property type="entry name" value="HATPase_dom"/>
</dbReference>
<dbReference type="InterPro" id="IPR050428">
    <property type="entry name" value="TCS_sensor_his_kinase"/>
</dbReference>
<proteinExistence type="predicted"/>
<dbReference type="SUPFAM" id="SSF55874">
    <property type="entry name" value="ATPase domain of HSP90 chaperone/DNA topoisomerase II/histidine kinase"/>
    <property type="match status" value="1"/>
</dbReference>
<evidence type="ECO:0000256" key="7">
    <source>
        <dbReference type="ARBA" id="ARBA00022777"/>
    </source>
</evidence>
<name>A0A0F5QDR3_9HYPH</name>
<dbReference type="InterPro" id="IPR005467">
    <property type="entry name" value="His_kinase_dom"/>
</dbReference>
<dbReference type="OrthoDB" id="9809329at2"/>
<evidence type="ECO:0000256" key="2">
    <source>
        <dbReference type="ARBA" id="ARBA00004141"/>
    </source>
</evidence>
<dbReference type="CDD" id="cd00075">
    <property type="entry name" value="HATPase"/>
    <property type="match status" value="1"/>
</dbReference>
<evidence type="ECO:0000313" key="15">
    <source>
        <dbReference type="Proteomes" id="UP000033411"/>
    </source>
</evidence>
<dbReference type="InterPro" id="IPR004358">
    <property type="entry name" value="Sig_transdc_His_kin-like_C"/>
</dbReference>
<evidence type="ECO:0000256" key="11">
    <source>
        <dbReference type="SAM" id="Phobius"/>
    </source>
</evidence>
<dbReference type="SUPFAM" id="SSF47384">
    <property type="entry name" value="Homodimeric domain of signal transducing histidine kinase"/>
    <property type="match status" value="1"/>
</dbReference>
<dbReference type="PROSITE" id="PS50109">
    <property type="entry name" value="HIS_KIN"/>
    <property type="match status" value="1"/>
</dbReference>
<dbReference type="AlphaFoldDB" id="A0A0F5QDR3"/>
<dbReference type="Pfam" id="PF02518">
    <property type="entry name" value="HATPase_c"/>
    <property type="match status" value="1"/>
</dbReference>